<dbReference type="Proteomes" id="UP001162131">
    <property type="component" value="Unassembled WGS sequence"/>
</dbReference>
<keyword evidence="1" id="KW-1133">Transmembrane helix</keyword>
<evidence type="ECO:0000313" key="2">
    <source>
        <dbReference type="EMBL" id="CAG9321155.1"/>
    </source>
</evidence>
<proteinExistence type="predicted"/>
<comment type="caution">
    <text evidence="2">The sequence shown here is derived from an EMBL/GenBank/DDBJ whole genome shotgun (WGS) entry which is preliminary data.</text>
</comment>
<organism evidence="2 3">
    <name type="scientific">Blepharisma stoltei</name>
    <dbReference type="NCBI Taxonomy" id="1481888"/>
    <lineage>
        <taxon>Eukaryota</taxon>
        <taxon>Sar</taxon>
        <taxon>Alveolata</taxon>
        <taxon>Ciliophora</taxon>
        <taxon>Postciliodesmatophora</taxon>
        <taxon>Heterotrichea</taxon>
        <taxon>Heterotrichida</taxon>
        <taxon>Blepharismidae</taxon>
        <taxon>Blepharisma</taxon>
    </lineage>
</organism>
<accession>A0AAU9J2Q4</accession>
<sequence length="88" mass="10623">MLESPAVKNLYTWRIFGTIFFNYGNQGTQKFFHIRLYLIYTVGEAFINIIGICFRDRLRKKRFKNIGKCWNWKDANTKFIIFAILLEF</sequence>
<reference evidence="2" key="1">
    <citation type="submission" date="2021-09" db="EMBL/GenBank/DDBJ databases">
        <authorList>
            <consortium name="AG Swart"/>
            <person name="Singh M."/>
            <person name="Singh A."/>
            <person name="Seah K."/>
            <person name="Emmerich C."/>
        </authorList>
    </citation>
    <scope>NUCLEOTIDE SEQUENCE</scope>
    <source>
        <strain evidence="2">ATCC30299</strain>
    </source>
</reference>
<gene>
    <name evidence="2" type="ORF">BSTOLATCC_MIC27723</name>
</gene>
<evidence type="ECO:0000313" key="3">
    <source>
        <dbReference type="Proteomes" id="UP001162131"/>
    </source>
</evidence>
<keyword evidence="1" id="KW-0812">Transmembrane</keyword>
<name>A0AAU9J2Q4_9CILI</name>
<dbReference type="AlphaFoldDB" id="A0AAU9J2Q4"/>
<keyword evidence="3" id="KW-1185">Reference proteome</keyword>
<dbReference type="EMBL" id="CAJZBQ010000027">
    <property type="protein sequence ID" value="CAG9321155.1"/>
    <property type="molecule type" value="Genomic_DNA"/>
</dbReference>
<protein>
    <submittedName>
        <fullName evidence="2">Uncharacterized protein</fullName>
    </submittedName>
</protein>
<keyword evidence="1" id="KW-0472">Membrane</keyword>
<feature type="transmembrane region" description="Helical" evidence="1">
    <location>
        <begin position="34"/>
        <end position="54"/>
    </location>
</feature>
<evidence type="ECO:0000256" key="1">
    <source>
        <dbReference type="SAM" id="Phobius"/>
    </source>
</evidence>